<protein>
    <recommendedName>
        <fullName evidence="2">FHA domain-containing protein</fullName>
    </recommendedName>
</protein>
<dbReference type="InterPro" id="IPR008984">
    <property type="entry name" value="SMAD_FHA_dom_sf"/>
</dbReference>
<evidence type="ECO:0000256" key="1">
    <source>
        <dbReference type="SAM" id="Phobius"/>
    </source>
</evidence>
<evidence type="ECO:0000313" key="3">
    <source>
        <dbReference type="EMBL" id="CUM58640.1"/>
    </source>
</evidence>
<dbReference type="InterPro" id="IPR000253">
    <property type="entry name" value="FHA_dom"/>
</dbReference>
<feature type="transmembrane region" description="Helical" evidence="1">
    <location>
        <begin position="674"/>
        <end position="692"/>
    </location>
</feature>
<organism evidence="3">
    <name type="scientific">Planktothrix agardhii</name>
    <name type="common">Oscillatoria agardhii</name>
    <dbReference type="NCBI Taxonomy" id="1160"/>
    <lineage>
        <taxon>Bacteria</taxon>
        <taxon>Bacillati</taxon>
        <taxon>Cyanobacteriota</taxon>
        <taxon>Cyanophyceae</taxon>
        <taxon>Oscillatoriophycideae</taxon>
        <taxon>Oscillatoriales</taxon>
        <taxon>Microcoleaceae</taxon>
        <taxon>Planktothrix</taxon>
    </lineage>
</organism>
<feature type="transmembrane region" description="Helical" evidence="1">
    <location>
        <begin position="634"/>
        <end position="654"/>
    </location>
</feature>
<keyword evidence="1" id="KW-1133">Transmembrane helix</keyword>
<dbReference type="Gene3D" id="2.60.200.20">
    <property type="match status" value="1"/>
</dbReference>
<gene>
    <name evidence="3" type="ORF">PLAM_0673</name>
</gene>
<feature type="transmembrane region" description="Helical" evidence="1">
    <location>
        <begin position="599"/>
        <end position="622"/>
    </location>
</feature>
<accession>A0A1J1JAY9</accession>
<dbReference type="SUPFAM" id="SSF49879">
    <property type="entry name" value="SMAD/FHA domain"/>
    <property type="match status" value="1"/>
</dbReference>
<feature type="domain" description="FHA" evidence="2">
    <location>
        <begin position="24"/>
        <end position="85"/>
    </location>
</feature>
<keyword evidence="1" id="KW-0472">Membrane</keyword>
<dbReference type="Pfam" id="PF00498">
    <property type="entry name" value="FHA"/>
    <property type="match status" value="1"/>
</dbReference>
<evidence type="ECO:0000259" key="2">
    <source>
        <dbReference type="PROSITE" id="PS50006"/>
    </source>
</evidence>
<feature type="transmembrane region" description="Helical" evidence="1">
    <location>
        <begin position="574"/>
        <end position="593"/>
    </location>
</feature>
<dbReference type="RefSeq" id="WP_367186038.1">
    <property type="nucleotide sequence ID" value="NZ_LR882950.1"/>
</dbReference>
<dbReference type="PROSITE" id="PS50006">
    <property type="entry name" value="FHA_DOMAIN"/>
    <property type="match status" value="1"/>
</dbReference>
<dbReference type="EMBL" id="LO018304">
    <property type="protein sequence ID" value="CUM58640.1"/>
    <property type="molecule type" value="Genomic_DNA"/>
</dbReference>
<dbReference type="CDD" id="cd00060">
    <property type="entry name" value="FHA"/>
    <property type="match status" value="1"/>
</dbReference>
<name>A0A1J1JAY9_PLAAG</name>
<reference evidence="3" key="1">
    <citation type="submission" date="2015-09" db="EMBL/GenBank/DDBJ databases">
        <authorList>
            <person name="Jackson K.R."/>
            <person name="Lunt B.L."/>
            <person name="Fisher J.N.B."/>
            <person name="Gardner A.V."/>
            <person name="Bailey M.E."/>
            <person name="Deus L.M."/>
            <person name="Earl A.S."/>
            <person name="Gibby P.D."/>
            <person name="Hartmann K.A."/>
            <person name="Liu J.E."/>
            <person name="Manci A.M."/>
            <person name="Nielsen D.A."/>
            <person name="Solomon M.B."/>
            <person name="Breakwell D.P."/>
            <person name="Burnett S.H."/>
            <person name="Grose J.H."/>
        </authorList>
    </citation>
    <scope>NUCLEOTIDE SEQUENCE</scope>
    <source>
        <strain evidence="3">7805</strain>
    </source>
</reference>
<dbReference type="AlphaFoldDB" id="A0A1J1JAY9"/>
<dbReference type="SMART" id="SM00240">
    <property type="entry name" value="FHA"/>
    <property type="match status" value="1"/>
</dbReference>
<keyword evidence="1" id="KW-0812">Transmembrane</keyword>
<proteinExistence type="predicted"/>
<sequence>MQIKLISENTVTGEQEEQVFNLPVGIGRDLSQLPANLNGETVSPVVLLDSTQQVSRFHAQITLENGVLYLEDKSANGTELNGQKLRKERHPLNNGDILRIGNYTITVILIPDGDPNATVVIQSTSTIFNPQSQVVSASNVRQSASPQSSIAFNPYTGILEPQTSPAASGQPPSFPDTLDFWNAQRVSIENISKSRIPCRETEYVACGGGMGSFVWVDMLRIAGVKPENIKVLSIQNQPYERYETLLRNCQIPRYKRIRSGSDSCPDNIWGWPGYALRDAWKAFFSGQVSAALGFLWQIFAEPIYADTYTPRAKDVFESMDREGDRISWDKMLEYGSIRSIRKTEDGRYCIAYCRSSSGQDNYQFLLAKYIHLSTGYPAIKLLTDLEQYHREHPEESGEQKTVVQGYESHDYIYQKLEKNGGTVVIRGSGIVASQIFERLYEAHKIQRNITVIHLNREPRKGNQFESAQRQVEHDWEFQPFNWPKGTWGGDMRAMLEAADPLGRRELLQAWGGTTTASRKKWRRIVEQGKSQNWYKICYGLVKKLERNNQGLELEITVLLIIMTPTLFGRWQTRIFLLATVGILVSLPFSWGYLGVKSDFVYFWIVFYVGLLGIAWDVLYDFLQKYFWDHDWPGIFQFYAGVVEGLVLALLIANIGLPNIPKTEFDLITFIKHYGLVWLAVYLSAWVMMRLLFPRWRFRGGEWMGKWPI</sequence>